<organism evidence="6 7">
    <name type="scientific">Leptospira weilii str. Ecochallenge</name>
    <dbReference type="NCBI Taxonomy" id="1049986"/>
    <lineage>
        <taxon>Bacteria</taxon>
        <taxon>Pseudomonadati</taxon>
        <taxon>Spirochaetota</taxon>
        <taxon>Spirochaetia</taxon>
        <taxon>Leptospirales</taxon>
        <taxon>Leptospiraceae</taxon>
        <taxon>Leptospira</taxon>
    </lineage>
</organism>
<name>N1U6R5_9LEPT</name>
<dbReference type="InterPro" id="IPR036188">
    <property type="entry name" value="FAD/NAD-bd_sf"/>
</dbReference>
<comment type="cofactor">
    <cofactor evidence="1">
        <name>FAD</name>
        <dbReference type="ChEBI" id="CHEBI:57692"/>
    </cofactor>
</comment>
<dbReference type="AlphaFoldDB" id="N1U6R5"/>
<dbReference type="GO" id="GO:0016491">
    <property type="term" value="F:oxidoreductase activity"/>
    <property type="evidence" value="ECO:0007669"/>
    <property type="project" value="UniProtKB-KW"/>
</dbReference>
<reference evidence="6 7" key="1">
    <citation type="submission" date="2013-02" db="EMBL/GenBank/DDBJ databases">
        <authorList>
            <person name="Harkins D.M."/>
            <person name="Durkin A.S."/>
            <person name="Brinkac L.M."/>
            <person name="Haft D.H."/>
            <person name="Selengut J.D."/>
            <person name="Sanka R."/>
            <person name="DePew J."/>
            <person name="Purushe J."/>
            <person name="Haake D.A."/>
            <person name="Matsunaga J."/>
            <person name="Vinetz J.M."/>
            <person name="Sutton G.G."/>
            <person name="Nierman W.C."/>
            <person name="Fouts D.E."/>
        </authorList>
    </citation>
    <scope>NUCLEOTIDE SEQUENCE [LARGE SCALE GENOMIC DNA]</scope>
    <source>
        <strain evidence="6 7">Ecochallenge</strain>
    </source>
</reference>
<dbReference type="InterPro" id="IPR052542">
    <property type="entry name" value="Cholesterol_Oxidase"/>
</dbReference>
<evidence type="ECO:0000313" key="7">
    <source>
        <dbReference type="Proteomes" id="UP000012249"/>
    </source>
</evidence>
<protein>
    <submittedName>
        <fullName evidence="6">NAD(P)-binding Rossmann-like domain protein</fullName>
    </submittedName>
</protein>
<comment type="caution">
    <text evidence="6">The sequence shown here is derived from an EMBL/GenBank/DDBJ whole genome shotgun (WGS) entry which is preliminary data.</text>
</comment>
<proteinExistence type="inferred from homology"/>
<dbReference type="PANTHER" id="PTHR47470:SF1">
    <property type="entry name" value="FAD-DEPENDENT OXIDOREDUCTASE 2 FAD BINDING DOMAIN-CONTAINING PROTEIN"/>
    <property type="match status" value="1"/>
</dbReference>
<keyword evidence="5" id="KW-0560">Oxidoreductase</keyword>
<gene>
    <name evidence="6" type="ORF">LEP1GSC043_1284</name>
</gene>
<evidence type="ECO:0000256" key="3">
    <source>
        <dbReference type="ARBA" id="ARBA00022630"/>
    </source>
</evidence>
<evidence type="ECO:0000256" key="4">
    <source>
        <dbReference type="ARBA" id="ARBA00022827"/>
    </source>
</evidence>
<evidence type="ECO:0000313" key="6">
    <source>
        <dbReference type="EMBL" id="EMY14727.1"/>
    </source>
</evidence>
<dbReference type="Pfam" id="PF13450">
    <property type="entry name" value="NAD_binding_8"/>
    <property type="match status" value="1"/>
</dbReference>
<keyword evidence="3" id="KW-0285">Flavoprotein</keyword>
<dbReference type="Proteomes" id="UP000012249">
    <property type="component" value="Unassembled WGS sequence"/>
</dbReference>
<evidence type="ECO:0000256" key="1">
    <source>
        <dbReference type="ARBA" id="ARBA00001974"/>
    </source>
</evidence>
<accession>N1U6R5</accession>
<dbReference type="PANTHER" id="PTHR47470">
    <property type="entry name" value="CHOLESTEROL OXIDASE"/>
    <property type="match status" value="1"/>
</dbReference>
<evidence type="ECO:0000256" key="2">
    <source>
        <dbReference type="ARBA" id="ARBA00010790"/>
    </source>
</evidence>
<dbReference type="Gene3D" id="3.50.50.60">
    <property type="entry name" value="FAD/NAD(P)-binding domain"/>
    <property type="match status" value="1"/>
</dbReference>
<keyword evidence="4" id="KW-0274">FAD</keyword>
<dbReference type="SUPFAM" id="SSF51905">
    <property type="entry name" value="FAD/NAD(P)-binding domain"/>
    <property type="match status" value="1"/>
</dbReference>
<dbReference type="EMBL" id="AHMI02000142">
    <property type="protein sequence ID" value="EMY14727.1"/>
    <property type="molecule type" value="Genomic_DNA"/>
</dbReference>
<sequence>MSLDSTLKRKEILYDYDYIVVGSGFGGSVSALRLSQKGYKVAVLESGKRWNSSEFPKTNWNLRKFLWFPKLFCFGIQRINFLNDVMVLSGAGVGGGSLVYANTLYIPPEPFWKKEIVQKMGGKKESFLSTNLRRGCWALWKIRRLGNQIGICRKPQKLSELRIRLTKLR</sequence>
<evidence type="ECO:0000256" key="5">
    <source>
        <dbReference type="ARBA" id="ARBA00023002"/>
    </source>
</evidence>
<comment type="similarity">
    <text evidence="2">Belongs to the GMC oxidoreductase family.</text>
</comment>